<evidence type="ECO:0000256" key="2">
    <source>
        <dbReference type="ARBA" id="ARBA00022748"/>
    </source>
</evidence>
<evidence type="ECO:0000259" key="6">
    <source>
        <dbReference type="PROSITE" id="PS51352"/>
    </source>
</evidence>
<dbReference type="CDD" id="cd02966">
    <property type="entry name" value="TlpA_like_family"/>
    <property type="match status" value="1"/>
</dbReference>
<dbReference type="InterPro" id="IPR050553">
    <property type="entry name" value="Thioredoxin_ResA/DsbE_sf"/>
</dbReference>
<gene>
    <name evidence="7" type="ORF">D8S85_12295</name>
</gene>
<dbReference type="Proteomes" id="UP000270673">
    <property type="component" value="Chromosome"/>
</dbReference>
<dbReference type="GO" id="GO:0017004">
    <property type="term" value="P:cytochrome complex assembly"/>
    <property type="evidence" value="ECO:0007669"/>
    <property type="project" value="UniProtKB-KW"/>
</dbReference>
<protein>
    <submittedName>
        <fullName evidence="7">TlpA family protein disulfide reductase</fullName>
    </submittedName>
</protein>
<dbReference type="PANTHER" id="PTHR42852:SF6">
    <property type="entry name" value="THIOL:DISULFIDE INTERCHANGE PROTEIN DSBE"/>
    <property type="match status" value="1"/>
</dbReference>
<dbReference type="GO" id="GO:0016491">
    <property type="term" value="F:oxidoreductase activity"/>
    <property type="evidence" value="ECO:0007669"/>
    <property type="project" value="InterPro"/>
</dbReference>
<evidence type="ECO:0000256" key="5">
    <source>
        <dbReference type="SAM" id="SignalP"/>
    </source>
</evidence>
<keyword evidence="5" id="KW-0732">Signal</keyword>
<comment type="subcellular location">
    <subcellularLocation>
        <location evidence="1">Cell envelope</location>
    </subcellularLocation>
</comment>
<dbReference type="InterPro" id="IPR036249">
    <property type="entry name" value="Thioredoxin-like_sf"/>
</dbReference>
<keyword evidence="3" id="KW-1015">Disulfide bond</keyword>
<dbReference type="KEGG" id="buy:D8S85_12295"/>
<feature type="signal peptide" evidence="5">
    <location>
        <begin position="1"/>
        <end position="22"/>
    </location>
</feature>
<evidence type="ECO:0000313" key="8">
    <source>
        <dbReference type="Proteomes" id="UP000270673"/>
    </source>
</evidence>
<keyword evidence="8" id="KW-1185">Reference proteome</keyword>
<dbReference type="PROSITE" id="PS51352">
    <property type="entry name" value="THIOREDOXIN_2"/>
    <property type="match status" value="1"/>
</dbReference>
<dbReference type="InterPro" id="IPR013740">
    <property type="entry name" value="Redoxin"/>
</dbReference>
<sequence length="446" mass="51387">MMKNSMIIGCLMLLLTACCKHAETTFELALPIDDNRSVDVETANGRESLTFQLSDSSRKASFGLSLAGGEYARLWVGDLPFLVWVENEKPWSAELKWNELHFKGPGEEINSYLNTRFVHQFYFNDYYRMEDAEFRGQLQKVIGEREKVLQERELDMKFVEREKKRLQWLRNYHLASFAVGAISRAEPTTLSGESEAELQLAALEDSGCWGIPEYPETIKRILQAIAQRETSLTDAYSRLLSVLKMATENYKDQRLVEFLVNKSVMEYIRLNGMENTTEMDCVFRKNVHRPEYVAAYNEMYEANRSLFKGQPAIAFTLPDTTGKMVSLSDFRGKYVYIDMWATWCGPCRAQIPHLEALEKRLEGKNICFVSISCDNGQKEWKRYVKDHQLKGVQLYLGYDKEFMKSIQCNGIPRFILIDPEGNYVNANMSRPSDAETLKILESLPGL</sequence>
<dbReference type="PROSITE" id="PS51257">
    <property type="entry name" value="PROKAR_LIPOPROTEIN"/>
    <property type="match status" value="1"/>
</dbReference>
<feature type="domain" description="Thioredoxin" evidence="6">
    <location>
        <begin position="306"/>
        <end position="445"/>
    </location>
</feature>
<keyword evidence="2" id="KW-0201">Cytochrome c-type biogenesis</keyword>
<dbReference type="OrthoDB" id="1094665at2"/>
<organism evidence="7 8">
    <name type="scientific">Butyricimonas faecalis</name>
    <dbReference type="NCBI Taxonomy" id="2093856"/>
    <lineage>
        <taxon>Bacteria</taxon>
        <taxon>Pseudomonadati</taxon>
        <taxon>Bacteroidota</taxon>
        <taxon>Bacteroidia</taxon>
        <taxon>Bacteroidales</taxon>
        <taxon>Odoribacteraceae</taxon>
        <taxon>Butyricimonas</taxon>
    </lineage>
</organism>
<dbReference type="AlphaFoldDB" id="A0A3Q9INV1"/>
<keyword evidence="4" id="KW-0676">Redox-active center</keyword>
<dbReference type="GO" id="GO:0030313">
    <property type="term" value="C:cell envelope"/>
    <property type="evidence" value="ECO:0007669"/>
    <property type="project" value="UniProtKB-SubCell"/>
</dbReference>
<dbReference type="InterPro" id="IPR013766">
    <property type="entry name" value="Thioredoxin_domain"/>
</dbReference>
<reference evidence="7 8" key="1">
    <citation type="submission" date="2018-10" db="EMBL/GenBank/DDBJ databases">
        <title>Butyricimonas faecalis sp. nov., isolated from human faeces and emended description of the genus Butyricimonas.</title>
        <authorList>
            <person name="Le Roy T."/>
            <person name="Van der Smissen P."/>
            <person name="Paquot A."/>
            <person name="Delzenne N."/>
            <person name="Muccioli G."/>
            <person name="Collet J.-F."/>
            <person name="Cani P.D."/>
        </authorList>
    </citation>
    <scope>NUCLEOTIDE SEQUENCE [LARGE SCALE GENOMIC DNA]</scope>
    <source>
        <strain evidence="7 8">H184</strain>
    </source>
</reference>
<evidence type="ECO:0000256" key="3">
    <source>
        <dbReference type="ARBA" id="ARBA00023157"/>
    </source>
</evidence>
<evidence type="ECO:0000313" key="7">
    <source>
        <dbReference type="EMBL" id="AZS30247.1"/>
    </source>
</evidence>
<evidence type="ECO:0000256" key="1">
    <source>
        <dbReference type="ARBA" id="ARBA00004196"/>
    </source>
</evidence>
<name>A0A3Q9INV1_9BACT</name>
<accession>A0A3Q9INV1</accession>
<dbReference type="RefSeq" id="WP_106480906.1">
    <property type="nucleotide sequence ID" value="NZ_CP032819.1"/>
</dbReference>
<dbReference type="EMBL" id="CP032819">
    <property type="protein sequence ID" value="AZS30247.1"/>
    <property type="molecule type" value="Genomic_DNA"/>
</dbReference>
<proteinExistence type="predicted"/>
<dbReference type="SUPFAM" id="SSF52833">
    <property type="entry name" value="Thioredoxin-like"/>
    <property type="match status" value="1"/>
</dbReference>
<evidence type="ECO:0000256" key="4">
    <source>
        <dbReference type="ARBA" id="ARBA00023284"/>
    </source>
</evidence>
<dbReference type="Gene3D" id="3.40.30.10">
    <property type="entry name" value="Glutaredoxin"/>
    <property type="match status" value="1"/>
</dbReference>
<dbReference type="Pfam" id="PF08534">
    <property type="entry name" value="Redoxin"/>
    <property type="match status" value="1"/>
</dbReference>
<feature type="chain" id="PRO_5018637958" evidence="5">
    <location>
        <begin position="23"/>
        <end position="446"/>
    </location>
</feature>
<dbReference type="PANTHER" id="PTHR42852">
    <property type="entry name" value="THIOL:DISULFIDE INTERCHANGE PROTEIN DSBE"/>
    <property type="match status" value="1"/>
</dbReference>